<feature type="non-terminal residue" evidence="3">
    <location>
        <position position="499"/>
    </location>
</feature>
<dbReference type="InterPro" id="IPR025827">
    <property type="entry name" value="Zn_ribbon_recom_dom"/>
</dbReference>
<accession>A0A2M8BWS5</accession>
<gene>
    <name evidence="3" type="ORF">CO104_01570</name>
</gene>
<organism evidence="3 4">
    <name type="scientific">Candidatus Collierbacteria bacterium CG_4_9_14_3_um_filter_43_16</name>
    <dbReference type="NCBI Taxonomy" id="1974532"/>
    <lineage>
        <taxon>Bacteria</taxon>
        <taxon>Candidatus Collieribacteriota</taxon>
    </lineage>
</organism>
<dbReference type="Proteomes" id="UP000231196">
    <property type="component" value="Unassembled WGS sequence"/>
</dbReference>
<dbReference type="Pfam" id="PF13408">
    <property type="entry name" value="Zn_ribbon_recom"/>
    <property type="match status" value="1"/>
</dbReference>
<comment type="caution">
    <text evidence="3">The sequence shown here is derived from an EMBL/GenBank/DDBJ whole genome shotgun (WGS) entry which is preliminary data.</text>
</comment>
<dbReference type="InterPro" id="IPR006119">
    <property type="entry name" value="Resolv_N"/>
</dbReference>
<dbReference type="Pfam" id="PF07508">
    <property type="entry name" value="Recombinase"/>
    <property type="match status" value="1"/>
</dbReference>
<dbReference type="PANTHER" id="PTHR30461:SF23">
    <property type="entry name" value="DNA RECOMBINASE-RELATED"/>
    <property type="match status" value="1"/>
</dbReference>
<dbReference type="EMBL" id="PFUC01000032">
    <property type="protein sequence ID" value="PJB48327.1"/>
    <property type="molecule type" value="Genomic_DNA"/>
</dbReference>
<evidence type="ECO:0000259" key="2">
    <source>
        <dbReference type="PROSITE" id="PS51737"/>
    </source>
</evidence>
<dbReference type="GO" id="GO:0000150">
    <property type="term" value="F:DNA strand exchange activity"/>
    <property type="evidence" value="ECO:0007669"/>
    <property type="project" value="InterPro"/>
</dbReference>
<feature type="domain" description="Recombinase" evidence="2">
    <location>
        <begin position="156"/>
        <end position="261"/>
    </location>
</feature>
<dbReference type="PROSITE" id="PS51736">
    <property type="entry name" value="RECOMBINASES_3"/>
    <property type="match status" value="1"/>
</dbReference>
<reference evidence="4" key="1">
    <citation type="submission" date="2017-09" db="EMBL/GenBank/DDBJ databases">
        <title>Depth-based differentiation of microbial function through sediment-hosted aquifers and enrichment of novel symbionts in the deep terrestrial subsurface.</title>
        <authorList>
            <person name="Probst A.J."/>
            <person name="Ladd B."/>
            <person name="Jarett J.K."/>
            <person name="Geller-Mcgrath D.E."/>
            <person name="Sieber C.M.K."/>
            <person name="Emerson J.B."/>
            <person name="Anantharaman K."/>
            <person name="Thomas B.C."/>
            <person name="Malmstrom R."/>
            <person name="Stieglmeier M."/>
            <person name="Klingl A."/>
            <person name="Woyke T."/>
            <person name="Ryan C.M."/>
            <person name="Banfield J.F."/>
        </authorList>
    </citation>
    <scope>NUCLEOTIDE SEQUENCE [LARGE SCALE GENOMIC DNA]</scope>
</reference>
<name>A0A2M8BWS5_9BACT</name>
<sequence>MIKYIAYCRKSTDEPDRQILSIEAQVAELEEHAAKENLKIVSFITESKTAKEPGREKFAEVLKEIEDGKADGILSWHPDRLARNSVDGGKIIYLLDTGKLLDLKFPSFWFENTPQGKFMLSIAFGQSKYYVDNLSENVKRGNRQKLRRGEWPNQAQFGYLNINKKIEVDEKRAKYVQKAFQLFATGGYGYVDIRKFFSQNKIFNKSGHELHLDKIKRILTDPFYYGVMKFCGELYEGSHPPLINKKLFDKCQEIVKLKSRKVKNNKHLFDFLGLVKCGECGGAITAEKHAKYYKRTNRTVEYVYYRCSKKMGACSQKYIDKDEIEKQLKNIVLRASLPPFAAKKFLEWADKDANAEKEKSVDVVSTYQLQLKETEEKTDRLLEGYLDKVISPEDYQKKKNELVETKSLLNSKIKEISTNGVEWLEPFQEFVNSALSAYKIARAKNSCHDLSIMAKTVGSNFFLMNRRLSASFKKSGFDALSAEAGAESATSQPLSSLYW</sequence>
<dbReference type="Pfam" id="PF00239">
    <property type="entry name" value="Resolvase"/>
    <property type="match status" value="1"/>
</dbReference>
<dbReference type="Gene3D" id="3.90.1750.20">
    <property type="entry name" value="Putative Large Serine Recombinase, Chain B, Domain 2"/>
    <property type="match status" value="1"/>
</dbReference>
<evidence type="ECO:0000259" key="1">
    <source>
        <dbReference type="PROSITE" id="PS51736"/>
    </source>
</evidence>
<dbReference type="InterPro" id="IPR038109">
    <property type="entry name" value="DNA_bind_recomb_sf"/>
</dbReference>
<dbReference type="Gene3D" id="3.40.50.1390">
    <property type="entry name" value="Resolvase, N-terminal catalytic domain"/>
    <property type="match status" value="1"/>
</dbReference>
<dbReference type="GO" id="GO:0003677">
    <property type="term" value="F:DNA binding"/>
    <property type="evidence" value="ECO:0007669"/>
    <property type="project" value="InterPro"/>
</dbReference>
<feature type="domain" description="Resolvase/invertase-type recombinase catalytic" evidence="1">
    <location>
        <begin position="3"/>
        <end position="149"/>
    </location>
</feature>
<proteinExistence type="predicted"/>
<dbReference type="InterPro" id="IPR036162">
    <property type="entry name" value="Resolvase-like_N_sf"/>
</dbReference>
<evidence type="ECO:0000313" key="3">
    <source>
        <dbReference type="EMBL" id="PJB48327.1"/>
    </source>
</evidence>
<dbReference type="AlphaFoldDB" id="A0A2M8BWS5"/>
<dbReference type="CDD" id="cd00338">
    <property type="entry name" value="Ser_Recombinase"/>
    <property type="match status" value="1"/>
</dbReference>
<evidence type="ECO:0000313" key="4">
    <source>
        <dbReference type="Proteomes" id="UP000231196"/>
    </source>
</evidence>
<protein>
    <recommendedName>
        <fullName evidence="5">Recombinase domain-containing protein</fullName>
    </recommendedName>
</protein>
<dbReference type="PROSITE" id="PS51737">
    <property type="entry name" value="RECOMBINASE_DNA_BIND"/>
    <property type="match status" value="1"/>
</dbReference>
<dbReference type="PANTHER" id="PTHR30461">
    <property type="entry name" value="DNA-INVERTASE FROM LAMBDOID PROPHAGE"/>
    <property type="match status" value="1"/>
</dbReference>
<dbReference type="InterPro" id="IPR011109">
    <property type="entry name" value="DNA_bind_recombinase_dom"/>
</dbReference>
<dbReference type="SMART" id="SM00857">
    <property type="entry name" value="Resolvase"/>
    <property type="match status" value="1"/>
</dbReference>
<evidence type="ECO:0008006" key="5">
    <source>
        <dbReference type="Google" id="ProtNLM"/>
    </source>
</evidence>
<dbReference type="SUPFAM" id="SSF53041">
    <property type="entry name" value="Resolvase-like"/>
    <property type="match status" value="1"/>
</dbReference>
<dbReference type="InterPro" id="IPR050639">
    <property type="entry name" value="SSR_resolvase"/>
</dbReference>